<dbReference type="SUPFAM" id="SSF53649">
    <property type="entry name" value="Alkaline phosphatase-like"/>
    <property type="match status" value="1"/>
</dbReference>
<name>A0A7W6APA6_9HYPH</name>
<dbReference type="Pfam" id="PF00884">
    <property type="entry name" value="Sulfatase"/>
    <property type="match status" value="1"/>
</dbReference>
<protein>
    <submittedName>
        <fullName evidence="8">Capsular polysaccharide biosynthesis protein RkpI</fullName>
    </submittedName>
</protein>
<evidence type="ECO:0000313" key="11">
    <source>
        <dbReference type="Proteomes" id="UP001156881"/>
    </source>
</evidence>
<comment type="subcellular location">
    <subcellularLocation>
        <location evidence="1">Cell membrane</location>
        <topology evidence="1">Multi-pass membrane protein</topology>
    </subcellularLocation>
</comment>
<evidence type="ECO:0000256" key="5">
    <source>
        <dbReference type="ARBA" id="ARBA00023136"/>
    </source>
</evidence>
<evidence type="ECO:0000313" key="8">
    <source>
        <dbReference type="EMBL" id="GLS45750.1"/>
    </source>
</evidence>
<keyword evidence="5 6" id="KW-0472">Membrane</keyword>
<sequence length="496" mass="53430">MSVILAFAVALAGSFAIEAAAAARRVSLRPGDVAIRLGSYALITAFWFVFSWRPWLAGASTLTTIMITMVIDALKRRILGESLVFSDVALLRQVPRHPDLYYTMPLTHPRIAVPLLLAVLGVAAWYAIEPTALPQGLPASVLAIAALPAILLAMWFGARTGIGRAVLAARCPRPDLEADVARYGVLATMFAYLARREAEAATETAPTALPLPAARGDEVVVVVQLESFLDPARLGGEPLPAMARIDREAAQHGRLTVPTHGAYTMRSEHALLTGREGASLGFGGFDPYLSGGGREPTSLARLAKRAGYETVFVHPYHRDFFDRESVMRALGFDRLVMYEDFAEAPRVGPYVSDTAVAARILAEVRGRTRPILIFCATMENHGPWKPGRLPGIDDPLAQYLHHVGNAGRAVETLADGLSAERATLCIYGDHAPSLPSYRPGDGDPRTDYALFRFARPVPEGGRRVDLRIAALGCLLRDAVAPETAMAADPSVAVPRS</sequence>
<dbReference type="EMBL" id="JACIDN010000009">
    <property type="protein sequence ID" value="MBB3904964.1"/>
    <property type="molecule type" value="Genomic_DNA"/>
</dbReference>
<dbReference type="EMBL" id="BSPG01000027">
    <property type="protein sequence ID" value="GLS45750.1"/>
    <property type="molecule type" value="Genomic_DNA"/>
</dbReference>
<organism evidence="9 10">
    <name type="scientific">Methylobacterium brachythecii</name>
    <dbReference type="NCBI Taxonomy" id="1176177"/>
    <lineage>
        <taxon>Bacteria</taxon>
        <taxon>Pseudomonadati</taxon>
        <taxon>Pseudomonadota</taxon>
        <taxon>Alphaproteobacteria</taxon>
        <taxon>Hyphomicrobiales</taxon>
        <taxon>Methylobacteriaceae</taxon>
        <taxon>Methylobacterium</taxon>
    </lineage>
</organism>
<reference evidence="8" key="1">
    <citation type="journal article" date="2014" name="Int. J. Syst. Evol. Microbiol.">
        <title>Complete genome of a new Firmicutes species belonging to the dominant human colonic microbiota ('Ruminococcus bicirculans') reveals two chromosomes and a selective capacity to utilize plant glucans.</title>
        <authorList>
            <consortium name="NISC Comparative Sequencing Program"/>
            <person name="Wegmann U."/>
            <person name="Louis P."/>
            <person name="Goesmann A."/>
            <person name="Henrissat B."/>
            <person name="Duncan S.H."/>
            <person name="Flint H.J."/>
        </authorList>
    </citation>
    <scope>NUCLEOTIDE SEQUENCE</scope>
    <source>
        <strain evidence="8">NBRC 107710</strain>
    </source>
</reference>
<proteinExistence type="predicted"/>
<evidence type="ECO:0000256" key="2">
    <source>
        <dbReference type="ARBA" id="ARBA00022475"/>
    </source>
</evidence>
<reference evidence="11" key="2">
    <citation type="journal article" date="2019" name="Int. J. Syst. Evol. Microbiol.">
        <title>The Global Catalogue of Microorganisms (GCM) 10K type strain sequencing project: providing services to taxonomists for standard genome sequencing and annotation.</title>
        <authorList>
            <consortium name="The Broad Institute Genomics Platform"/>
            <consortium name="The Broad Institute Genome Sequencing Center for Infectious Disease"/>
            <person name="Wu L."/>
            <person name="Ma J."/>
        </authorList>
    </citation>
    <scope>NUCLEOTIDE SEQUENCE [LARGE SCALE GENOMIC DNA]</scope>
    <source>
        <strain evidence="11">NBRC 107710</strain>
    </source>
</reference>
<dbReference type="Proteomes" id="UP001156881">
    <property type="component" value="Unassembled WGS sequence"/>
</dbReference>
<feature type="transmembrane region" description="Helical" evidence="6">
    <location>
        <begin position="111"/>
        <end position="128"/>
    </location>
</feature>
<accession>A0A7W6APA6</accession>
<dbReference type="InterPro" id="IPR000917">
    <property type="entry name" value="Sulfatase_N"/>
</dbReference>
<feature type="transmembrane region" description="Helical" evidence="6">
    <location>
        <begin position="33"/>
        <end position="50"/>
    </location>
</feature>
<dbReference type="Gene3D" id="3.40.720.10">
    <property type="entry name" value="Alkaline Phosphatase, subunit A"/>
    <property type="match status" value="1"/>
</dbReference>
<dbReference type="RefSeq" id="WP_183509615.1">
    <property type="nucleotide sequence ID" value="NZ_BSPG01000027.1"/>
</dbReference>
<dbReference type="Proteomes" id="UP000517759">
    <property type="component" value="Unassembled WGS sequence"/>
</dbReference>
<keyword evidence="3 6" id="KW-0812">Transmembrane</keyword>
<dbReference type="AlphaFoldDB" id="A0A7W6APA6"/>
<reference evidence="8" key="4">
    <citation type="submission" date="2023-01" db="EMBL/GenBank/DDBJ databases">
        <title>Draft genome sequence of Methylobacterium brachythecii strain NBRC 107710.</title>
        <authorList>
            <person name="Sun Q."/>
            <person name="Mori K."/>
        </authorList>
    </citation>
    <scope>NUCLEOTIDE SEQUENCE</scope>
    <source>
        <strain evidence="8">NBRC 107710</strain>
    </source>
</reference>
<gene>
    <name evidence="8" type="primary">rkpI</name>
    <name evidence="8" type="ORF">GCM10007884_37410</name>
    <name evidence="9" type="ORF">GGR33_004490</name>
</gene>
<feature type="domain" description="Sulfatase N-terminal" evidence="7">
    <location>
        <begin position="220"/>
        <end position="435"/>
    </location>
</feature>
<dbReference type="GO" id="GO:0005886">
    <property type="term" value="C:plasma membrane"/>
    <property type="evidence" value="ECO:0007669"/>
    <property type="project" value="UniProtKB-SubCell"/>
</dbReference>
<dbReference type="InterPro" id="IPR017850">
    <property type="entry name" value="Alkaline_phosphatase_core_sf"/>
</dbReference>
<evidence type="ECO:0000313" key="10">
    <source>
        <dbReference type="Proteomes" id="UP000517759"/>
    </source>
</evidence>
<feature type="transmembrane region" description="Helical" evidence="6">
    <location>
        <begin position="140"/>
        <end position="158"/>
    </location>
</feature>
<comment type="caution">
    <text evidence="9">The sequence shown here is derived from an EMBL/GenBank/DDBJ whole genome shotgun (WGS) entry which is preliminary data.</text>
</comment>
<keyword evidence="2" id="KW-1003">Cell membrane</keyword>
<evidence type="ECO:0000256" key="6">
    <source>
        <dbReference type="SAM" id="Phobius"/>
    </source>
</evidence>
<keyword evidence="4 6" id="KW-1133">Transmembrane helix</keyword>
<dbReference type="PANTHER" id="PTHR47371:SF3">
    <property type="entry name" value="PHOSPHOGLYCEROL TRANSFERASE I"/>
    <property type="match status" value="1"/>
</dbReference>
<evidence type="ECO:0000259" key="7">
    <source>
        <dbReference type="Pfam" id="PF00884"/>
    </source>
</evidence>
<dbReference type="PANTHER" id="PTHR47371">
    <property type="entry name" value="LIPOTEICHOIC ACID SYNTHASE"/>
    <property type="match status" value="1"/>
</dbReference>
<evidence type="ECO:0000256" key="4">
    <source>
        <dbReference type="ARBA" id="ARBA00022989"/>
    </source>
</evidence>
<keyword evidence="11" id="KW-1185">Reference proteome</keyword>
<evidence type="ECO:0000256" key="3">
    <source>
        <dbReference type="ARBA" id="ARBA00022692"/>
    </source>
</evidence>
<dbReference type="CDD" id="cd16015">
    <property type="entry name" value="LTA_synthase"/>
    <property type="match status" value="1"/>
</dbReference>
<evidence type="ECO:0000313" key="9">
    <source>
        <dbReference type="EMBL" id="MBB3904964.1"/>
    </source>
</evidence>
<evidence type="ECO:0000256" key="1">
    <source>
        <dbReference type="ARBA" id="ARBA00004651"/>
    </source>
</evidence>
<reference evidence="9 10" key="3">
    <citation type="submission" date="2020-08" db="EMBL/GenBank/DDBJ databases">
        <title>Genomic Encyclopedia of Type Strains, Phase IV (KMG-IV): sequencing the most valuable type-strain genomes for metagenomic binning, comparative biology and taxonomic classification.</title>
        <authorList>
            <person name="Goeker M."/>
        </authorList>
    </citation>
    <scope>NUCLEOTIDE SEQUENCE [LARGE SCALE GENOMIC DNA]</scope>
    <source>
        <strain evidence="9 10">DSM 24105</strain>
    </source>
</reference>
<dbReference type="InterPro" id="IPR050448">
    <property type="entry name" value="OpgB/LTA_synthase_biosynth"/>
</dbReference>